<keyword evidence="10" id="KW-1003">Cell membrane</keyword>
<feature type="region of interest" description="Disordered" evidence="29">
    <location>
        <begin position="771"/>
        <end position="816"/>
    </location>
</feature>
<dbReference type="InterPro" id="IPR001548">
    <property type="entry name" value="Peptidase_M2"/>
</dbReference>
<evidence type="ECO:0000256" key="23">
    <source>
        <dbReference type="ARBA" id="ARBA00023157"/>
    </source>
</evidence>
<evidence type="ECO:0000256" key="7">
    <source>
        <dbReference type="ARBA" id="ARBA00004496"/>
    </source>
</evidence>
<dbReference type="Proteomes" id="UP000694871">
    <property type="component" value="Unplaced"/>
</dbReference>
<evidence type="ECO:0000256" key="21">
    <source>
        <dbReference type="ARBA" id="ARBA00023049"/>
    </source>
</evidence>
<evidence type="ECO:0000259" key="32">
    <source>
        <dbReference type="PROSITE" id="PS52010"/>
    </source>
</evidence>
<dbReference type="PRINTS" id="PR00791">
    <property type="entry name" value="PEPDIPTASEA"/>
</dbReference>
<keyword evidence="23 27" id="KW-1015">Disulfide bond</keyword>
<keyword evidence="18 28" id="KW-0378">Hydrolase</keyword>
<proteinExistence type="inferred from homology"/>
<keyword evidence="24 28" id="KW-0325">Glycoprotein</keyword>
<evidence type="ECO:0000256" key="28">
    <source>
        <dbReference type="RuleBase" id="RU361144"/>
    </source>
</evidence>
<evidence type="ECO:0000256" key="8">
    <source>
        <dbReference type="ARBA" id="ARBA00004613"/>
    </source>
</evidence>
<evidence type="ECO:0000256" key="4">
    <source>
        <dbReference type="ARBA" id="ARBA00004138"/>
    </source>
</evidence>
<name>A0ABM1KH80_GEKJA</name>
<feature type="transmembrane region" description="Helical" evidence="30">
    <location>
        <begin position="739"/>
        <end position="763"/>
    </location>
</feature>
<keyword evidence="28" id="KW-0121">Carboxypeptidase</keyword>
<evidence type="ECO:0000256" key="5">
    <source>
        <dbReference type="ARBA" id="ARBA00004221"/>
    </source>
</evidence>
<dbReference type="PANTHER" id="PTHR10514">
    <property type="entry name" value="ANGIOTENSIN-CONVERTING ENZYME"/>
    <property type="match status" value="1"/>
</dbReference>
<evidence type="ECO:0000256" key="26">
    <source>
        <dbReference type="ARBA" id="ARBA00023273"/>
    </source>
</evidence>
<keyword evidence="21 28" id="KW-0482">Metalloprotease</keyword>
<comment type="subcellular location">
    <subcellularLocation>
        <location evidence="5">Apical cell membrane</location>
    </subcellularLocation>
    <subcellularLocation>
        <location evidence="6">Cell membrane</location>
        <topology evidence="6">Single-pass type I membrane protein</topology>
    </subcellularLocation>
    <subcellularLocation>
        <location evidence="4">Cell projection</location>
        <location evidence="4">Cilium</location>
    </subcellularLocation>
    <subcellularLocation>
        <location evidence="7">Cytoplasm</location>
    </subcellularLocation>
    <subcellularLocation>
        <location evidence="8">Secreted</location>
    </subcellularLocation>
</comment>
<dbReference type="Pfam" id="PF16959">
    <property type="entry name" value="Collectrin"/>
    <property type="match status" value="1"/>
</dbReference>
<evidence type="ECO:0000256" key="3">
    <source>
        <dbReference type="ARBA" id="ARBA00001923"/>
    </source>
</evidence>
<evidence type="ECO:0000256" key="11">
    <source>
        <dbReference type="ARBA" id="ARBA00022490"/>
    </source>
</evidence>
<organism evidence="33 34">
    <name type="scientific">Gekko japonicus</name>
    <name type="common">Schlegel's Japanese gecko</name>
    <dbReference type="NCBI Taxonomy" id="146911"/>
    <lineage>
        <taxon>Eukaryota</taxon>
        <taxon>Metazoa</taxon>
        <taxon>Chordata</taxon>
        <taxon>Craniata</taxon>
        <taxon>Vertebrata</taxon>
        <taxon>Euteleostomi</taxon>
        <taxon>Lepidosauria</taxon>
        <taxon>Squamata</taxon>
        <taxon>Bifurcata</taxon>
        <taxon>Gekkota</taxon>
        <taxon>Gekkonidae</taxon>
        <taxon>Gekkoninae</taxon>
        <taxon>Gekko</taxon>
    </lineage>
</organism>
<evidence type="ECO:0000256" key="25">
    <source>
        <dbReference type="ARBA" id="ARBA00023214"/>
    </source>
</evidence>
<evidence type="ECO:0000256" key="30">
    <source>
        <dbReference type="SAM" id="Phobius"/>
    </source>
</evidence>
<evidence type="ECO:0000256" key="13">
    <source>
        <dbReference type="ARBA" id="ARBA00022553"/>
    </source>
</evidence>
<dbReference type="CDD" id="cd06461">
    <property type="entry name" value="M2_ACE"/>
    <property type="match status" value="1"/>
</dbReference>
<evidence type="ECO:0000256" key="27">
    <source>
        <dbReference type="PROSITE-ProRule" id="PRU01355"/>
    </source>
</evidence>
<evidence type="ECO:0000256" key="24">
    <source>
        <dbReference type="ARBA" id="ARBA00023180"/>
    </source>
</evidence>
<keyword evidence="16 28" id="KW-0479">Metal-binding</keyword>
<keyword evidence="33" id="KW-1185">Reference proteome</keyword>
<evidence type="ECO:0000256" key="18">
    <source>
        <dbReference type="ARBA" id="ARBA00022801"/>
    </source>
</evidence>
<keyword evidence="19 28" id="KW-0862">Zinc</keyword>
<evidence type="ECO:0000256" key="9">
    <source>
        <dbReference type="ARBA" id="ARBA00008139"/>
    </source>
</evidence>
<evidence type="ECO:0000256" key="17">
    <source>
        <dbReference type="ARBA" id="ARBA00022729"/>
    </source>
</evidence>
<comment type="similarity">
    <text evidence="9 27 28">Belongs to the peptidase M2 family.</text>
</comment>
<dbReference type="SUPFAM" id="SSF55486">
    <property type="entry name" value="Metalloproteases ('zincins'), catalytic domain"/>
    <property type="match status" value="1"/>
</dbReference>
<gene>
    <name evidence="34" type="primary">ACE2</name>
</gene>
<evidence type="ECO:0000256" key="14">
    <source>
        <dbReference type="ARBA" id="ARBA00022670"/>
    </source>
</evidence>
<feature type="compositionally biased region" description="Polar residues" evidence="29">
    <location>
        <begin position="777"/>
        <end position="789"/>
    </location>
</feature>
<evidence type="ECO:0000256" key="29">
    <source>
        <dbReference type="SAM" id="MobiDB-lite"/>
    </source>
</evidence>
<comment type="catalytic activity">
    <reaction evidence="2">
        <text>angiotensin II + H2O = angiotensin-(1-7) + L-phenylalanine</text>
        <dbReference type="Rhea" id="RHEA:26554"/>
        <dbReference type="ChEBI" id="CHEBI:15377"/>
        <dbReference type="ChEBI" id="CHEBI:58095"/>
        <dbReference type="ChEBI" id="CHEBI:58506"/>
        <dbReference type="ChEBI" id="CHEBI:58922"/>
        <dbReference type="EC" id="3.4.17.23"/>
    </reaction>
    <physiologicalReaction direction="left-to-right" evidence="2">
        <dbReference type="Rhea" id="RHEA:26555"/>
    </physiologicalReaction>
</comment>
<evidence type="ECO:0000313" key="34">
    <source>
        <dbReference type="RefSeq" id="XP_015273067.1"/>
    </source>
</evidence>
<dbReference type="EC" id="3.4.-.-" evidence="28"/>
<evidence type="ECO:0000256" key="20">
    <source>
        <dbReference type="ARBA" id="ARBA00022989"/>
    </source>
</evidence>
<keyword evidence="13" id="KW-0597">Phosphoprotein</keyword>
<keyword evidence="25" id="KW-0868">Chloride</keyword>
<dbReference type="PROSITE" id="PS52010">
    <property type="entry name" value="COLLECTRIN_LIKE"/>
    <property type="match status" value="1"/>
</dbReference>
<keyword evidence="12" id="KW-0964">Secreted</keyword>
<sequence>MRRHLCLLWNLALLAAAQDVTQRAKEFLEQFNPRAENLSYENSLASWNYNTNITEENAWKMDEVGSRWSVFYQEASQMASSFDVNSISDPHIKLQIQSLQYNGSSVLSAEKRSKLYSILSTMSTLYSTGTVCNLADTSTCLPLEPGLDAIMADSTDYSERLWAWQGWRADIGKKMRPLYEGYVELKNEIARGTNYSDYGDYWRGNYETDYPEDYRYRREQLITDVEETFQQIKPLYQQLHAYVRSNLQKIYGSHRIDSKGCLPAHLLGDMWGRFWTNLYPLMIPYPNKPNIDVSSAMVEKNWNVTAIFKAAEKFFVSVGLYNMTEGFWENSMLVEPNDGRKVVCHPTAWDMGKGDYRIKMCTKVTMDDFLVAHHEMGHIEYDMAYAHLPYLLRSGANEGFHEAIGEIMSLSAATPNHLKSLGLLDPNFQEDDETKINFLLKQALTIVGTMPFTYMLEKWRWMVFAGTISKEQWMRKWWEMKREIVGVVEPLPHNEAYCDPAALFHVANDYSFIRYYTRTIYQFQFQEALCKAANHTGPLYECDITNSTAAGHKLWNMLTLGRSEPWTKALQNVTGEKEMNATALLHYFQPLYEWLIENNANRFVGWDTAWSPYVNDTIKVRISLKAALGDNAYKWNENEMYLFTATIAYAMRKYFSEKKNETVEFRSVNIHVGDVTPRISFQFIVTMPNNDSDIVPRSEVEEAIRISRGRINEIFQLDDQTLEFIGIAPTLEPPYTPPVTVWLILFGIVMGIVVVAMIVLIITGQRNRKKKRKATENELSQTTIANCHDNSGAKDDDNGGQNNLNYLQDDECSSAF</sequence>
<comment type="cofactor">
    <cofactor evidence="28">
        <name>Zn(2+)</name>
        <dbReference type="ChEBI" id="CHEBI:29105"/>
    </cofactor>
    <text evidence="28">Binds 1 zinc ion per subunit.</text>
</comment>
<evidence type="ECO:0000256" key="2">
    <source>
        <dbReference type="ARBA" id="ARBA00001502"/>
    </source>
</evidence>
<evidence type="ECO:0000256" key="15">
    <source>
        <dbReference type="ARBA" id="ARBA00022692"/>
    </source>
</evidence>
<keyword evidence="14 28" id="KW-0645">Protease</keyword>
<keyword evidence="15 30" id="KW-0812">Transmembrane</keyword>
<evidence type="ECO:0000256" key="1">
    <source>
        <dbReference type="ARBA" id="ARBA00000796"/>
    </source>
</evidence>
<feature type="domain" description="Collectrin-like" evidence="32">
    <location>
        <begin position="614"/>
        <end position="816"/>
    </location>
</feature>
<reference evidence="34" key="1">
    <citation type="submission" date="2025-08" db="UniProtKB">
        <authorList>
            <consortium name="RefSeq"/>
        </authorList>
    </citation>
    <scope>IDENTIFICATION</scope>
</reference>
<evidence type="ECO:0000256" key="22">
    <source>
        <dbReference type="ARBA" id="ARBA00023136"/>
    </source>
</evidence>
<keyword evidence="17 31" id="KW-0732">Signal</keyword>
<keyword evidence="26" id="KW-0966">Cell projection</keyword>
<evidence type="ECO:0000256" key="16">
    <source>
        <dbReference type="ARBA" id="ARBA00022723"/>
    </source>
</evidence>
<feature type="disulfide bond" evidence="27">
    <location>
        <begin position="132"/>
        <end position="140"/>
    </location>
</feature>
<dbReference type="GeneID" id="107115822"/>
<evidence type="ECO:0000256" key="31">
    <source>
        <dbReference type="SAM" id="SignalP"/>
    </source>
</evidence>
<comment type="catalytic activity">
    <reaction evidence="1">
        <text>angiotensin I + H2O = angiotensin-(1-9) + L-leucine</text>
        <dbReference type="Rhea" id="RHEA:63532"/>
        <dbReference type="ChEBI" id="CHEBI:15377"/>
        <dbReference type="ChEBI" id="CHEBI:57427"/>
        <dbReference type="ChEBI" id="CHEBI:147350"/>
        <dbReference type="ChEBI" id="CHEBI:147351"/>
    </reaction>
    <physiologicalReaction direction="left-to-right" evidence="1">
        <dbReference type="Rhea" id="RHEA:63533"/>
    </physiologicalReaction>
</comment>
<dbReference type="Pfam" id="PF01401">
    <property type="entry name" value="Peptidase_M2"/>
    <property type="match status" value="1"/>
</dbReference>
<feature type="signal peptide" evidence="31">
    <location>
        <begin position="1"/>
        <end position="17"/>
    </location>
</feature>
<evidence type="ECO:0000256" key="6">
    <source>
        <dbReference type="ARBA" id="ARBA00004251"/>
    </source>
</evidence>
<evidence type="ECO:0000256" key="10">
    <source>
        <dbReference type="ARBA" id="ARBA00022475"/>
    </source>
</evidence>
<keyword evidence="11" id="KW-0963">Cytoplasm</keyword>
<protein>
    <recommendedName>
        <fullName evidence="28">Angiotensin-converting enzyme</fullName>
        <ecNumber evidence="28">3.4.-.-</ecNumber>
    </recommendedName>
</protein>
<keyword evidence="20 30" id="KW-1133">Transmembrane helix</keyword>
<evidence type="ECO:0000313" key="33">
    <source>
        <dbReference type="Proteomes" id="UP000694871"/>
    </source>
</evidence>
<dbReference type="PANTHER" id="PTHR10514:SF24">
    <property type="entry name" value="ANGIOTENSIN-CONVERTING ENZYME 2"/>
    <property type="match status" value="1"/>
</dbReference>
<dbReference type="RefSeq" id="XP_015273067.1">
    <property type="nucleotide sequence ID" value="XM_015417581.1"/>
</dbReference>
<dbReference type="InterPro" id="IPR031588">
    <property type="entry name" value="Collectrin_dom"/>
</dbReference>
<evidence type="ECO:0000256" key="19">
    <source>
        <dbReference type="ARBA" id="ARBA00022833"/>
    </source>
</evidence>
<comment type="cofactor">
    <cofactor evidence="3">
        <name>chloride</name>
        <dbReference type="ChEBI" id="CHEBI:17996"/>
    </cofactor>
</comment>
<accession>A0ABM1KH80</accession>
<evidence type="ECO:0000256" key="12">
    <source>
        <dbReference type="ARBA" id="ARBA00022525"/>
    </source>
</evidence>
<feature type="chain" id="PRO_5046647832" description="Angiotensin-converting enzyme" evidence="31">
    <location>
        <begin position="18"/>
        <end position="816"/>
    </location>
</feature>
<comment type="caution">
    <text evidence="27">Lacks conserved residue(s) required for the propagation of feature annotation.</text>
</comment>
<keyword evidence="22 30" id="KW-0472">Membrane</keyword>
<dbReference type="PROSITE" id="PS52011">
    <property type="entry name" value="PEPTIDASE_M2"/>
    <property type="match status" value="1"/>
</dbReference>